<sequence>MSEREGTAAGSAALDRQLRLFCYLMLGSADATDRMMRRIYRHALDHQDDQQDQRSERLRLFSIAADLCGVRNCSSH</sequence>
<dbReference type="EMBL" id="JAHKNI010000003">
    <property type="protein sequence ID" value="MBU3062130.1"/>
    <property type="molecule type" value="Genomic_DNA"/>
</dbReference>
<name>A0ABS6AX82_9NOCA</name>
<evidence type="ECO:0000313" key="2">
    <source>
        <dbReference type="Proteomes" id="UP000733379"/>
    </source>
</evidence>
<organism evidence="1 2">
    <name type="scientific">Nocardia albiluteola</name>
    <dbReference type="NCBI Taxonomy" id="2842303"/>
    <lineage>
        <taxon>Bacteria</taxon>
        <taxon>Bacillati</taxon>
        <taxon>Actinomycetota</taxon>
        <taxon>Actinomycetes</taxon>
        <taxon>Mycobacteriales</taxon>
        <taxon>Nocardiaceae</taxon>
        <taxon>Nocardia</taxon>
    </lineage>
</organism>
<dbReference type="RefSeq" id="WP_215917017.1">
    <property type="nucleotide sequence ID" value="NZ_JAHKNI010000003.1"/>
</dbReference>
<comment type="caution">
    <text evidence="1">The sequence shown here is derived from an EMBL/GenBank/DDBJ whole genome shotgun (WGS) entry which is preliminary data.</text>
</comment>
<gene>
    <name evidence="1" type="ORF">KO481_11410</name>
</gene>
<accession>A0ABS6AX82</accession>
<keyword evidence="2" id="KW-1185">Reference proteome</keyword>
<evidence type="ECO:0000313" key="1">
    <source>
        <dbReference type="EMBL" id="MBU3062130.1"/>
    </source>
</evidence>
<reference evidence="1 2" key="1">
    <citation type="submission" date="2021-06" db="EMBL/GenBank/DDBJ databases">
        <title>Actinomycetes sequencing.</title>
        <authorList>
            <person name="Shan Q."/>
        </authorList>
    </citation>
    <scope>NUCLEOTIDE SEQUENCE [LARGE SCALE GENOMIC DNA]</scope>
    <source>
        <strain evidence="1 2">NEAU-G5</strain>
    </source>
</reference>
<proteinExistence type="predicted"/>
<dbReference type="Proteomes" id="UP000733379">
    <property type="component" value="Unassembled WGS sequence"/>
</dbReference>
<protein>
    <submittedName>
        <fullName evidence="1">Uncharacterized protein</fullName>
    </submittedName>
</protein>